<comment type="similarity">
    <text evidence="1">Belongs to the peptidase C2 family.</text>
</comment>
<evidence type="ECO:0000256" key="13">
    <source>
        <dbReference type="SAM" id="MobiDB-lite"/>
    </source>
</evidence>
<dbReference type="SUPFAM" id="SSF90209">
    <property type="entry name" value="Ran binding protein zinc finger-like"/>
    <property type="match status" value="2"/>
</dbReference>
<dbReference type="SUPFAM" id="SSF54001">
    <property type="entry name" value="Cysteine proteinases"/>
    <property type="match status" value="1"/>
</dbReference>
<dbReference type="FunFam" id="3.90.70.10:FF:000010">
    <property type="entry name" value="Calpain 15"/>
    <property type="match status" value="1"/>
</dbReference>
<evidence type="ECO:0000256" key="2">
    <source>
        <dbReference type="ARBA" id="ARBA00022553"/>
    </source>
</evidence>
<evidence type="ECO:0000256" key="6">
    <source>
        <dbReference type="ARBA" id="ARBA00022771"/>
    </source>
</evidence>
<feature type="compositionally biased region" description="Basic and acidic residues" evidence="13">
    <location>
        <begin position="329"/>
        <end position="359"/>
    </location>
</feature>
<feature type="region of interest" description="Disordered" evidence="13">
    <location>
        <begin position="322"/>
        <end position="412"/>
    </location>
</feature>
<dbReference type="InterPro" id="IPR036443">
    <property type="entry name" value="Znf_RanBP2_sf"/>
</dbReference>
<keyword evidence="3 11" id="KW-0645">Protease</keyword>
<evidence type="ECO:0000313" key="17">
    <source>
        <dbReference type="Proteomes" id="UP000242188"/>
    </source>
</evidence>
<organism evidence="16 17">
    <name type="scientific">Mizuhopecten yessoensis</name>
    <name type="common">Japanese scallop</name>
    <name type="synonym">Patinopecten yessoensis</name>
    <dbReference type="NCBI Taxonomy" id="6573"/>
    <lineage>
        <taxon>Eukaryota</taxon>
        <taxon>Metazoa</taxon>
        <taxon>Spiralia</taxon>
        <taxon>Lophotrochozoa</taxon>
        <taxon>Mollusca</taxon>
        <taxon>Bivalvia</taxon>
        <taxon>Autobranchia</taxon>
        <taxon>Pteriomorphia</taxon>
        <taxon>Pectinida</taxon>
        <taxon>Pectinoidea</taxon>
        <taxon>Pectinidae</taxon>
        <taxon>Mizuhopecten</taxon>
    </lineage>
</organism>
<dbReference type="Gene3D" id="2.30.30.380">
    <property type="entry name" value="Zn-finger domain of Sec23/24"/>
    <property type="match status" value="1"/>
</dbReference>
<feature type="domain" description="RanBP2-type" evidence="14">
    <location>
        <begin position="437"/>
        <end position="466"/>
    </location>
</feature>
<evidence type="ECO:0000256" key="10">
    <source>
        <dbReference type="PIRSR" id="PIRSR622684-1"/>
    </source>
</evidence>
<dbReference type="GO" id="GO:0005737">
    <property type="term" value="C:cytoplasm"/>
    <property type="evidence" value="ECO:0007669"/>
    <property type="project" value="TreeGrafter"/>
</dbReference>
<evidence type="ECO:0000259" key="15">
    <source>
        <dbReference type="PROSITE" id="PS50203"/>
    </source>
</evidence>
<evidence type="ECO:0000256" key="8">
    <source>
        <dbReference type="ARBA" id="ARBA00022807"/>
    </source>
</evidence>
<sequence length="1112" mass="128025">MAKQLSAGIQSRIKFFSDPGWTCKRCGEGNDFEKRFCKKCGRKNVAHERLQKSIKRASLDRTTWHCPSCTFINRECDRFCEICNTVRSDLVNKDTPKSARSDIMFDDSAKCNTIAPGMMDNFNDNEPVRMRCYDQGKEEEERKSRLGRFFAFITGSSDKIHEEKDCNSNENKKKSKGGVIRNSKLFQFFVGDNSKSSDKVKTKKDIKETKTEEEARQSVFYLDVISEDSDSETEHSGKTQQTYISEWKQKKLDVKQPDKKTVEKKPEGINLVVKVPDKKREEKKQRGTDFVVKVPDKKVEEKKPGGSDLVVKIIDRIEERQKPGGLEQWEPRKVLPSPRRKEGIGIEDKKRLFENRLGDKQPVPLAINARKEKDDEKSNVPNKRQNIKERYVKKDKDDRKTQETSGNAVKPIFLRQKDKEDFKLDKKLKDTSDADRKKERWACKSCSYLNDTLAQRCRMCDKQRTKIEANRPSKLMKRRMLRSRRSLRIADLQKEEEKEAHQKWVNITYYCRENGSMFVDEQFPPNVSSLYTRPRVTSNNPTWLRCHDIRTEDNTEEKDDWAVYRSNPLADDIGQGRLGNCWFLSALAVLAERKELLEKIILTRQFCKEGAYHVRLCKDGRWKIVLIDDFFPCDQYNRLLYSKSKRKQLWVPLIEKAAAKLHGCYEALVSGRAIEALALLTGEPCERIQLQEQEDDDVEIDEKKIWTKLVKARQSKFLMGTSCGTLNMKSSDLQHYETLGLIPNHAYSLLDVQDAAGNRLVKIRNPWGTVSWKGNWSDHSSKWSQISERTKKGIQLDGNDKGIFWMCLPDFMRYFDSVEVCKARPNWNELRIKGSFPPHADQPWKFVTLNIFNKTKMDLCLFQRTVRGEGLAKEPFVDMMVVVLANSKSQDKVLSKVVCNSRRAAKPFTGCEVELGPGTYTVACLAFKHWQTGVPMSSSLRMATIEALNKDFVLTIHSSGSVQSDEFDTCSPTCKFNLADVIILLAIEKGTKQELSPGLNMYALWWYGAIFVVENTTSDQYGQVKCDTSSSSYLISTRGSFMTMDCVPPKHRQVIQVLTPLEPVTGWSTNRSMQYLMSPTPGLYREWRAPNEVLHVPDITTDVAGLHSPQQY</sequence>
<feature type="active site" evidence="10 11">
    <location>
        <position position="581"/>
    </location>
</feature>
<dbReference type="GO" id="GO:0004198">
    <property type="term" value="F:calcium-dependent cysteine-type endopeptidase activity"/>
    <property type="evidence" value="ECO:0007669"/>
    <property type="project" value="InterPro"/>
</dbReference>
<evidence type="ECO:0000256" key="9">
    <source>
        <dbReference type="ARBA" id="ARBA00022833"/>
    </source>
</evidence>
<dbReference type="PROSITE" id="PS50199">
    <property type="entry name" value="ZF_RANBP2_2"/>
    <property type="match status" value="2"/>
</dbReference>
<keyword evidence="7 11" id="KW-0378">Hydrolase</keyword>
<keyword evidence="17" id="KW-1185">Reference proteome</keyword>
<accession>A0A210Q6E8</accession>
<dbReference type="InterPro" id="IPR022684">
    <property type="entry name" value="Calpain_cysteine_protease"/>
</dbReference>
<reference evidence="16 17" key="1">
    <citation type="journal article" date="2017" name="Nat. Ecol. Evol.">
        <title>Scallop genome provides insights into evolution of bilaterian karyotype and development.</title>
        <authorList>
            <person name="Wang S."/>
            <person name="Zhang J."/>
            <person name="Jiao W."/>
            <person name="Li J."/>
            <person name="Xun X."/>
            <person name="Sun Y."/>
            <person name="Guo X."/>
            <person name="Huan P."/>
            <person name="Dong B."/>
            <person name="Zhang L."/>
            <person name="Hu X."/>
            <person name="Sun X."/>
            <person name="Wang J."/>
            <person name="Zhao C."/>
            <person name="Wang Y."/>
            <person name="Wang D."/>
            <person name="Huang X."/>
            <person name="Wang R."/>
            <person name="Lv J."/>
            <person name="Li Y."/>
            <person name="Zhang Z."/>
            <person name="Liu B."/>
            <person name="Lu W."/>
            <person name="Hui Y."/>
            <person name="Liang J."/>
            <person name="Zhou Z."/>
            <person name="Hou R."/>
            <person name="Li X."/>
            <person name="Liu Y."/>
            <person name="Li H."/>
            <person name="Ning X."/>
            <person name="Lin Y."/>
            <person name="Zhao L."/>
            <person name="Xing Q."/>
            <person name="Dou J."/>
            <person name="Li Y."/>
            <person name="Mao J."/>
            <person name="Guo H."/>
            <person name="Dou H."/>
            <person name="Li T."/>
            <person name="Mu C."/>
            <person name="Jiang W."/>
            <person name="Fu Q."/>
            <person name="Fu X."/>
            <person name="Miao Y."/>
            <person name="Liu J."/>
            <person name="Yu Q."/>
            <person name="Li R."/>
            <person name="Liao H."/>
            <person name="Li X."/>
            <person name="Kong Y."/>
            <person name="Jiang Z."/>
            <person name="Chourrout D."/>
            <person name="Li R."/>
            <person name="Bao Z."/>
        </authorList>
    </citation>
    <scope>NUCLEOTIDE SEQUENCE [LARGE SCALE GENOMIC DNA]</scope>
    <source>
        <strain evidence="16 17">PY_sf001</strain>
    </source>
</reference>
<dbReference type="CDD" id="cd00044">
    <property type="entry name" value="CysPc"/>
    <property type="match status" value="1"/>
</dbReference>
<evidence type="ECO:0000256" key="7">
    <source>
        <dbReference type="ARBA" id="ARBA00022801"/>
    </source>
</evidence>
<dbReference type="InterPro" id="IPR001300">
    <property type="entry name" value="Peptidase_C2_calpain_cat"/>
</dbReference>
<dbReference type="PRINTS" id="PR00704">
    <property type="entry name" value="CALPAIN"/>
</dbReference>
<feature type="domain" description="RanBP2-type" evidence="14">
    <location>
        <begin position="56"/>
        <end position="89"/>
    </location>
</feature>
<keyword evidence="4" id="KW-0479">Metal-binding</keyword>
<comment type="caution">
    <text evidence="16">The sequence shown here is derived from an EMBL/GenBank/DDBJ whole genome shotgun (WGS) entry which is preliminary data.</text>
</comment>
<name>A0A210Q6E8_MIZYE</name>
<evidence type="ECO:0000256" key="1">
    <source>
        <dbReference type="ARBA" id="ARBA00007623"/>
    </source>
</evidence>
<dbReference type="GO" id="GO:0006508">
    <property type="term" value="P:proteolysis"/>
    <property type="evidence" value="ECO:0007669"/>
    <property type="project" value="UniProtKB-KW"/>
</dbReference>
<dbReference type="AlphaFoldDB" id="A0A210Q6E8"/>
<dbReference type="STRING" id="6573.A0A210Q6E8"/>
<dbReference type="InterPro" id="IPR038765">
    <property type="entry name" value="Papain-like_cys_pep_sf"/>
</dbReference>
<keyword evidence="6 12" id="KW-0863">Zinc-finger</keyword>
<feature type="compositionally biased region" description="Basic and acidic residues" evidence="13">
    <location>
        <begin position="369"/>
        <end position="378"/>
    </location>
</feature>
<evidence type="ECO:0000256" key="4">
    <source>
        <dbReference type="ARBA" id="ARBA00022723"/>
    </source>
</evidence>
<dbReference type="SMART" id="SM00547">
    <property type="entry name" value="ZnF_RBZ"/>
    <property type="match status" value="3"/>
</dbReference>
<keyword evidence="8 11" id="KW-0788">Thiol protease</keyword>
<proteinExistence type="inferred from homology"/>
<dbReference type="PROSITE" id="PS00139">
    <property type="entry name" value="THIOL_PROTEASE_CYS"/>
    <property type="match status" value="1"/>
</dbReference>
<feature type="active site" evidence="10 11">
    <location>
        <position position="765"/>
    </location>
</feature>
<evidence type="ECO:0000313" key="16">
    <source>
        <dbReference type="EMBL" id="OWF44269.1"/>
    </source>
</evidence>
<dbReference type="PROSITE" id="PS50203">
    <property type="entry name" value="CALPAIN_CAT"/>
    <property type="match status" value="1"/>
</dbReference>
<keyword evidence="5" id="KW-0677">Repeat</keyword>
<dbReference type="SMART" id="SM00230">
    <property type="entry name" value="CysPc"/>
    <property type="match status" value="1"/>
</dbReference>
<dbReference type="GO" id="GO:0008270">
    <property type="term" value="F:zinc ion binding"/>
    <property type="evidence" value="ECO:0007669"/>
    <property type="project" value="UniProtKB-KW"/>
</dbReference>
<protein>
    <submittedName>
        <fullName evidence="16">Calpain-15</fullName>
    </submittedName>
</protein>
<feature type="compositionally biased region" description="Basic and acidic residues" evidence="13">
    <location>
        <begin position="386"/>
        <end position="402"/>
    </location>
</feature>
<dbReference type="InterPro" id="IPR001876">
    <property type="entry name" value="Znf_RanBP2"/>
</dbReference>
<evidence type="ECO:0000256" key="5">
    <source>
        <dbReference type="ARBA" id="ARBA00022737"/>
    </source>
</evidence>
<dbReference type="PANTHER" id="PTHR10183">
    <property type="entry name" value="CALPAIN"/>
    <property type="match status" value="1"/>
</dbReference>
<feature type="active site" evidence="10 11">
    <location>
        <position position="745"/>
    </location>
</feature>
<evidence type="ECO:0000256" key="12">
    <source>
        <dbReference type="PROSITE-ProRule" id="PRU00322"/>
    </source>
</evidence>
<dbReference type="PROSITE" id="PS01358">
    <property type="entry name" value="ZF_RANBP2_1"/>
    <property type="match status" value="2"/>
</dbReference>
<evidence type="ECO:0000256" key="3">
    <source>
        <dbReference type="ARBA" id="ARBA00022670"/>
    </source>
</evidence>
<gene>
    <name evidence="16" type="ORF">KP79_PYT13178</name>
</gene>
<keyword evidence="9" id="KW-0862">Zinc</keyword>
<dbReference type="Gene3D" id="3.90.70.10">
    <property type="entry name" value="Cysteine proteinases"/>
    <property type="match status" value="1"/>
</dbReference>
<dbReference type="EMBL" id="NEDP02004828">
    <property type="protein sequence ID" value="OWF44269.1"/>
    <property type="molecule type" value="Genomic_DNA"/>
</dbReference>
<keyword evidence="2" id="KW-0597">Phosphoprotein</keyword>
<evidence type="ECO:0000256" key="11">
    <source>
        <dbReference type="PROSITE-ProRule" id="PRU00239"/>
    </source>
</evidence>
<evidence type="ECO:0000259" key="14">
    <source>
        <dbReference type="PROSITE" id="PS50199"/>
    </source>
</evidence>
<dbReference type="PANTHER" id="PTHR10183:SF382">
    <property type="entry name" value="CALPAIN-15"/>
    <property type="match status" value="1"/>
</dbReference>
<feature type="domain" description="Calpain catalytic" evidence="15">
    <location>
        <begin position="517"/>
        <end position="824"/>
    </location>
</feature>
<dbReference type="Proteomes" id="UP000242188">
    <property type="component" value="Unassembled WGS sequence"/>
</dbReference>
<dbReference type="Pfam" id="PF00648">
    <property type="entry name" value="Peptidase_C2"/>
    <property type="match status" value="1"/>
</dbReference>
<dbReference type="OrthoDB" id="424753at2759"/>
<dbReference type="InterPro" id="IPR000169">
    <property type="entry name" value="Pept_cys_AS"/>
</dbReference>